<dbReference type="Proteomes" id="UP000265618">
    <property type="component" value="Unassembled WGS sequence"/>
</dbReference>
<evidence type="ECO:0000313" key="1">
    <source>
        <dbReference type="EMBL" id="GIQ90240.1"/>
    </source>
</evidence>
<sequence>NKCAGICPLGSDRCLQTSSHGKCGCTSEHCTYDYATNKCSGLCPTGQACNKTGSHSCSCGKYGADEYPF</sequence>
<keyword evidence="2" id="KW-1185">Reference proteome</keyword>
<reference evidence="1 2" key="1">
    <citation type="journal article" date="2018" name="PLoS ONE">
        <title>The draft genome of Kipferlia bialata reveals reductive genome evolution in fornicate parasites.</title>
        <authorList>
            <person name="Tanifuji G."/>
            <person name="Takabayashi S."/>
            <person name="Kume K."/>
            <person name="Takagi M."/>
            <person name="Nakayama T."/>
            <person name="Kamikawa R."/>
            <person name="Inagaki Y."/>
            <person name="Hashimoto T."/>
        </authorList>
    </citation>
    <scope>NUCLEOTIDE SEQUENCE [LARGE SCALE GENOMIC DNA]</scope>
    <source>
        <strain evidence="1">NY0173</strain>
    </source>
</reference>
<name>A0A9K3GPT3_9EUKA</name>
<dbReference type="EMBL" id="BDIP01005941">
    <property type="protein sequence ID" value="GIQ90240.1"/>
    <property type="molecule type" value="Genomic_DNA"/>
</dbReference>
<accession>A0A9K3GPT3</accession>
<dbReference type="AlphaFoldDB" id="A0A9K3GPT3"/>
<proteinExistence type="predicted"/>
<gene>
    <name evidence="1" type="ORF">KIPB_012962</name>
</gene>
<organism evidence="1 2">
    <name type="scientific">Kipferlia bialata</name>
    <dbReference type="NCBI Taxonomy" id="797122"/>
    <lineage>
        <taxon>Eukaryota</taxon>
        <taxon>Metamonada</taxon>
        <taxon>Carpediemonas-like organisms</taxon>
        <taxon>Kipferlia</taxon>
    </lineage>
</organism>
<evidence type="ECO:0000313" key="2">
    <source>
        <dbReference type="Proteomes" id="UP000265618"/>
    </source>
</evidence>
<feature type="non-terminal residue" evidence="1">
    <location>
        <position position="69"/>
    </location>
</feature>
<dbReference type="OrthoDB" id="337038at2759"/>
<protein>
    <submittedName>
        <fullName evidence="1">Uncharacterized protein</fullName>
    </submittedName>
</protein>
<comment type="caution">
    <text evidence="1">The sequence shown here is derived from an EMBL/GenBank/DDBJ whole genome shotgun (WGS) entry which is preliminary data.</text>
</comment>